<dbReference type="EMBL" id="CAEZWA010000060">
    <property type="protein sequence ID" value="CAB4642615.1"/>
    <property type="molecule type" value="Genomic_DNA"/>
</dbReference>
<sequence length="76" mass="8227">MLRVSAMLKSDEGKVEAIEVKIRIDIPLPTPRSVISSPIHMIKPVPAVMVRTIKVTPIGDESVRIGSTQSAPNRAP</sequence>
<name>A0A6J6K2R1_9ZZZZ</name>
<proteinExistence type="predicted"/>
<accession>A0A6J6K2R1</accession>
<gene>
    <name evidence="1" type="ORF">UFOPK2165_00448</name>
</gene>
<protein>
    <submittedName>
        <fullName evidence="1">Unannotated protein</fullName>
    </submittedName>
</protein>
<evidence type="ECO:0000313" key="1">
    <source>
        <dbReference type="EMBL" id="CAB4642615.1"/>
    </source>
</evidence>
<organism evidence="1">
    <name type="scientific">freshwater metagenome</name>
    <dbReference type="NCBI Taxonomy" id="449393"/>
    <lineage>
        <taxon>unclassified sequences</taxon>
        <taxon>metagenomes</taxon>
        <taxon>ecological metagenomes</taxon>
    </lineage>
</organism>
<dbReference type="AlphaFoldDB" id="A0A6J6K2R1"/>
<reference evidence="1" key="1">
    <citation type="submission" date="2020-05" db="EMBL/GenBank/DDBJ databases">
        <authorList>
            <person name="Chiriac C."/>
            <person name="Salcher M."/>
            <person name="Ghai R."/>
            <person name="Kavagutti S V."/>
        </authorList>
    </citation>
    <scope>NUCLEOTIDE SEQUENCE</scope>
</reference>